<feature type="region of interest" description="Disordered" evidence="1">
    <location>
        <begin position="351"/>
        <end position="389"/>
    </location>
</feature>
<reference evidence="3" key="1">
    <citation type="journal article" date="2005" name="Nature">
        <title>The map-based sequence of the rice genome.</title>
        <authorList>
            <consortium name="International rice genome sequencing project (IRGSP)"/>
            <person name="Matsumoto T."/>
            <person name="Wu J."/>
            <person name="Kanamori H."/>
            <person name="Katayose Y."/>
            <person name="Fujisawa M."/>
            <person name="Namiki N."/>
            <person name="Mizuno H."/>
            <person name="Yamamoto K."/>
            <person name="Antonio B.A."/>
            <person name="Baba T."/>
            <person name="Sakata K."/>
            <person name="Nagamura Y."/>
            <person name="Aoki H."/>
            <person name="Arikawa K."/>
            <person name="Arita K."/>
            <person name="Bito T."/>
            <person name="Chiden Y."/>
            <person name="Fujitsuka N."/>
            <person name="Fukunaka R."/>
            <person name="Hamada M."/>
            <person name="Harada C."/>
            <person name="Hayashi A."/>
            <person name="Hijishita S."/>
            <person name="Honda M."/>
            <person name="Hosokawa S."/>
            <person name="Ichikawa Y."/>
            <person name="Idonuma A."/>
            <person name="Iijima M."/>
            <person name="Ikeda M."/>
            <person name="Ikeno M."/>
            <person name="Ito K."/>
            <person name="Ito S."/>
            <person name="Ito T."/>
            <person name="Ito Y."/>
            <person name="Ito Y."/>
            <person name="Iwabuchi A."/>
            <person name="Kamiya K."/>
            <person name="Karasawa W."/>
            <person name="Kurita K."/>
            <person name="Katagiri S."/>
            <person name="Kikuta A."/>
            <person name="Kobayashi H."/>
            <person name="Kobayashi N."/>
            <person name="Machita K."/>
            <person name="Maehara T."/>
            <person name="Masukawa M."/>
            <person name="Mizubayashi T."/>
            <person name="Mukai Y."/>
            <person name="Nagasaki H."/>
            <person name="Nagata Y."/>
            <person name="Naito S."/>
            <person name="Nakashima M."/>
            <person name="Nakama Y."/>
            <person name="Nakamichi Y."/>
            <person name="Nakamura M."/>
            <person name="Meguro A."/>
            <person name="Negishi M."/>
            <person name="Ohta I."/>
            <person name="Ohta T."/>
            <person name="Okamoto M."/>
            <person name="Ono N."/>
            <person name="Saji S."/>
            <person name="Sakaguchi M."/>
            <person name="Sakai K."/>
            <person name="Shibata M."/>
            <person name="Shimokawa T."/>
            <person name="Song J."/>
            <person name="Takazaki Y."/>
            <person name="Terasawa K."/>
            <person name="Tsugane M."/>
            <person name="Tsuji K."/>
            <person name="Ueda S."/>
            <person name="Waki K."/>
            <person name="Yamagata H."/>
            <person name="Yamamoto M."/>
            <person name="Yamamoto S."/>
            <person name="Yamane H."/>
            <person name="Yoshiki S."/>
            <person name="Yoshihara R."/>
            <person name="Yukawa K."/>
            <person name="Zhong H."/>
            <person name="Yano M."/>
            <person name="Yuan Q."/>
            <person name="Ouyang S."/>
            <person name="Liu J."/>
            <person name="Jones K.M."/>
            <person name="Gansberger K."/>
            <person name="Moffat K."/>
            <person name="Hill J."/>
            <person name="Bera J."/>
            <person name="Fadrosh D."/>
            <person name="Jin S."/>
            <person name="Johri S."/>
            <person name="Kim M."/>
            <person name="Overton L."/>
            <person name="Reardon M."/>
            <person name="Tsitrin T."/>
            <person name="Vuong H."/>
            <person name="Weaver B."/>
            <person name="Ciecko A."/>
            <person name="Tallon L."/>
            <person name="Jackson J."/>
            <person name="Pai G."/>
            <person name="Aken S.V."/>
            <person name="Utterback T."/>
            <person name="Reidmuller S."/>
            <person name="Feldblyum T."/>
            <person name="Hsiao J."/>
            <person name="Zismann V."/>
            <person name="Iobst S."/>
            <person name="de Vazeille A.R."/>
            <person name="Buell C.R."/>
            <person name="Ying K."/>
            <person name="Li Y."/>
            <person name="Lu T."/>
            <person name="Huang Y."/>
            <person name="Zhao Q."/>
            <person name="Feng Q."/>
            <person name="Zhang L."/>
            <person name="Zhu J."/>
            <person name="Weng Q."/>
            <person name="Mu J."/>
            <person name="Lu Y."/>
            <person name="Fan D."/>
            <person name="Liu Y."/>
            <person name="Guan J."/>
            <person name="Zhang Y."/>
            <person name="Yu S."/>
            <person name="Liu X."/>
            <person name="Zhang Y."/>
            <person name="Hong G."/>
            <person name="Han B."/>
            <person name="Choisne N."/>
            <person name="Demange N."/>
            <person name="Orjeda G."/>
            <person name="Samain S."/>
            <person name="Cattolico L."/>
            <person name="Pelletier E."/>
            <person name="Couloux A."/>
            <person name="Segurens B."/>
            <person name="Wincker P."/>
            <person name="D'Hont A."/>
            <person name="Scarpelli C."/>
            <person name="Weissenbach J."/>
            <person name="Salanoubat M."/>
            <person name="Quetier F."/>
            <person name="Yu Y."/>
            <person name="Kim H.R."/>
            <person name="Rambo T."/>
            <person name="Currie J."/>
            <person name="Collura K."/>
            <person name="Luo M."/>
            <person name="Yang T."/>
            <person name="Ammiraju J.S.S."/>
            <person name="Engler F."/>
            <person name="Soderlund C."/>
            <person name="Wing R.A."/>
            <person name="Palmer L.E."/>
            <person name="de la Bastide M."/>
            <person name="Spiegel L."/>
            <person name="Nascimento L."/>
            <person name="Zutavern T."/>
            <person name="O'Shaughnessy A."/>
            <person name="Dike S."/>
            <person name="Dedhia N."/>
            <person name="Preston R."/>
            <person name="Balija V."/>
            <person name="McCombie W.R."/>
            <person name="Chow T."/>
            <person name="Chen H."/>
            <person name="Chung M."/>
            <person name="Chen C."/>
            <person name="Shaw J."/>
            <person name="Wu H."/>
            <person name="Hsiao K."/>
            <person name="Chao Y."/>
            <person name="Chu M."/>
            <person name="Cheng C."/>
            <person name="Hour A."/>
            <person name="Lee P."/>
            <person name="Lin S."/>
            <person name="Lin Y."/>
            <person name="Liou J."/>
            <person name="Liu S."/>
            <person name="Hsing Y."/>
            <person name="Raghuvanshi S."/>
            <person name="Mohanty A."/>
            <person name="Bharti A.K."/>
            <person name="Gaur A."/>
            <person name="Gupta V."/>
            <person name="Kumar D."/>
            <person name="Ravi V."/>
            <person name="Vij S."/>
            <person name="Kapur A."/>
            <person name="Khurana P."/>
            <person name="Khurana P."/>
            <person name="Khurana J.P."/>
            <person name="Tyagi A.K."/>
            <person name="Gaikwad K."/>
            <person name="Singh A."/>
            <person name="Dalal V."/>
            <person name="Srivastava S."/>
            <person name="Dixit A."/>
            <person name="Pal A.K."/>
            <person name="Ghazi I.A."/>
            <person name="Yadav M."/>
            <person name="Pandit A."/>
            <person name="Bhargava A."/>
            <person name="Sureshbabu K."/>
            <person name="Batra K."/>
            <person name="Sharma T.R."/>
            <person name="Mohapatra T."/>
            <person name="Singh N.K."/>
            <person name="Messing J."/>
            <person name="Nelson A.B."/>
            <person name="Fuks G."/>
            <person name="Kavchok S."/>
            <person name="Keizer G."/>
            <person name="Linton E."/>
            <person name="Llaca V."/>
            <person name="Song R."/>
            <person name="Tanyolac B."/>
            <person name="Young S."/>
            <person name="Ho-Il K."/>
            <person name="Hahn J.H."/>
            <person name="Sangsakoo G."/>
            <person name="Vanavichit A."/>
            <person name="de Mattos Luiz.A.T."/>
            <person name="Zimmer P.D."/>
            <person name="Malone G."/>
            <person name="Dellagostin O."/>
            <person name="de Oliveira A.C."/>
            <person name="Bevan M."/>
            <person name="Bancroft I."/>
            <person name="Minx P."/>
            <person name="Cordum H."/>
            <person name="Wilson R."/>
            <person name="Cheng Z."/>
            <person name="Jin W."/>
            <person name="Jiang J."/>
            <person name="Leong S.A."/>
            <person name="Iwama H."/>
            <person name="Gojobori T."/>
            <person name="Itoh T."/>
            <person name="Niimura Y."/>
            <person name="Fujii Y."/>
            <person name="Habara T."/>
            <person name="Sakai H."/>
            <person name="Sato Y."/>
            <person name="Wilson G."/>
            <person name="Kumar K."/>
            <person name="McCouch S."/>
            <person name="Juretic N."/>
            <person name="Hoen D."/>
            <person name="Wright S."/>
            <person name="Bruskiewich R."/>
            <person name="Bureau T."/>
            <person name="Miyao A."/>
            <person name="Hirochika H."/>
            <person name="Nishikawa T."/>
            <person name="Kadowaki K."/>
            <person name="Sugiura M."/>
            <person name="Burr B."/>
            <person name="Sasaki T."/>
        </authorList>
    </citation>
    <scope>NUCLEOTIDE SEQUENCE [LARGE SCALE GENOMIC DNA]</scope>
    <source>
        <strain evidence="3">cv. Nipponbare</strain>
    </source>
</reference>
<dbReference type="InParanoid" id="A0A0P0X7Y7"/>
<gene>
    <name evidence="2" type="ordered locus">Os07g0572075</name>
    <name evidence="2" type="ORF">OSNPB_070572075</name>
</gene>
<dbReference type="FunCoup" id="A0A0P0X7Y7">
    <property type="interactions" value="1"/>
</dbReference>
<dbReference type="PaxDb" id="39947-A0A0P0X7Y7"/>
<evidence type="ECO:0000256" key="1">
    <source>
        <dbReference type="SAM" id="MobiDB-lite"/>
    </source>
</evidence>
<evidence type="ECO:0000313" key="2">
    <source>
        <dbReference type="EMBL" id="BAT02245.1"/>
    </source>
</evidence>
<dbReference type="EMBL" id="AP014963">
    <property type="protein sequence ID" value="BAT02245.1"/>
    <property type="molecule type" value="Genomic_DNA"/>
</dbReference>
<accession>A0A0P0X7Y7</accession>
<reference evidence="2 3" key="2">
    <citation type="journal article" date="2013" name="Plant Cell Physiol.">
        <title>Rice Annotation Project Database (RAP-DB): an integrative and interactive database for rice genomics.</title>
        <authorList>
            <person name="Sakai H."/>
            <person name="Lee S.S."/>
            <person name="Tanaka T."/>
            <person name="Numa H."/>
            <person name="Kim J."/>
            <person name="Kawahara Y."/>
            <person name="Wakimoto H."/>
            <person name="Yang C.C."/>
            <person name="Iwamoto M."/>
            <person name="Abe T."/>
            <person name="Yamada Y."/>
            <person name="Muto A."/>
            <person name="Inokuchi H."/>
            <person name="Ikemura T."/>
            <person name="Matsumoto T."/>
            <person name="Sasaki T."/>
            <person name="Itoh T."/>
        </authorList>
    </citation>
    <scope>NUCLEOTIDE SEQUENCE [LARGE SCALE GENOMIC DNA]</scope>
    <source>
        <strain evidence="3">cv. Nipponbare</strain>
    </source>
</reference>
<feature type="compositionally biased region" description="Basic and acidic residues" evidence="1">
    <location>
        <begin position="351"/>
        <end position="366"/>
    </location>
</feature>
<dbReference type="AlphaFoldDB" id="A0A0P0X7Y7"/>
<feature type="non-terminal residue" evidence="2">
    <location>
        <position position="1"/>
    </location>
</feature>
<dbReference type="Gramene" id="Os07t0572075-00">
    <property type="protein sequence ID" value="Os07t0572075-00"/>
    <property type="gene ID" value="Os07g0572075"/>
</dbReference>
<evidence type="ECO:0000313" key="3">
    <source>
        <dbReference type="Proteomes" id="UP000059680"/>
    </source>
</evidence>
<dbReference type="STRING" id="39947.A0A0P0X7Y7"/>
<protein>
    <submittedName>
        <fullName evidence="2">Os07g0572075 protein</fullName>
    </submittedName>
</protein>
<sequence length="389" mass="40141">GLGVAPRDVAGVALEDADHVPGLDGAAVLAGVVAVEVGGVGGAVAAGLEREGPEAEAVLAGVEERAVVPLLDRVHVRDEDLRHEAAVEHLPPPPRAAGVGVGVVDGGQRDDRAGPHVEAHVELPVGPPAVAAAQPYAASVHDACAPPALRLHHHAGRRRRPGVRRPGLAGAVVRPLRLGHRVRHPVPVPDDGHPVEVHHQRHALQRPRVEVGRRAGDEAEHLRHPAAAGLAVAAEPTDGEHRAEHVVHVHPAPPHRLHERRVLRRQRHRRELLLQRQRREAGAAVDGVREDGRGGGVGDVDAELVGLAAGAGDDERAAREGVARGAAATAVGVGEHIGFVGLVEADVVEGERAGRDERGGEHRGADGGKLGGGEGVERVGAGCARGGSG</sequence>
<proteinExistence type="predicted"/>
<keyword evidence="3" id="KW-1185">Reference proteome</keyword>
<reference evidence="2 3" key="3">
    <citation type="journal article" date="2013" name="Rice">
        <title>Improvement of the Oryza sativa Nipponbare reference genome using next generation sequence and optical map data.</title>
        <authorList>
            <person name="Kawahara Y."/>
            <person name="de la Bastide M."/>
            <person name="Hamilton J.P."/>
            <person name="Kanamori H."/>
            <person name="McCombie W.R."/>
            <person name="Ouyang S."/>
            <person name="Schwartz D.C."/>
            <person name="Tanaka T."/>
            <person name="Wu J."/>
            <person name="Zhou S."/>
            <person name="Childs K.L."/>
            <person name="Davidson R.M."/>
            <person name="Lin H."/>
            <person name="Quesada-Ocampo L."/>
            <person name="Vaillancourt B."/>
            <person name="Sakai H."/>
            <person name="Lee S.S."/>
            <person name="Kim J."/>
            <person name="Numa H."/>
            <person name="Itoh T."/>
            <person name="Buell C.R."/>
            <person name="Matsumoto T."/>
        </authorList>
    </citation>
    <scope>NUCLEOTIDE SEQUENCE [LARGE SCALE GENOMIC DNA]</scope>
    <source>
        <strain evidence="3">cv. Nipponbare</strain>
    </source>
</reference>
<feature type="non-terminal residue" evidence="2">
    <location>
        <position position="389"/>
    </location>
</feature>
<name>A0A0P0X7Y7_ORYSJ</name>
<dbReference type="Proteomes" id="UP000059680">
    <property type="component" value="Chromosome 7"/>
</dbReference>
<organism evidence="2 3">
    <name type="scientific">Oryza sativa subsp. japonica</name>
    <name type="common">Rice</name>
    <dbReference type="NCBI Taxonomy" id="39947"/>
    <lineage>
        <taxon>Eukaryota</taxon>
        <taxon>Viridiplantae</taxon>
        <taxon>Streptophyta</taxon>
        <taxon>Embryophyta</taxon>
        <taxon>Tracheophyta</taxon>
        <taxon>Spermatophyta</taxon>
        <taxon>Magnoliopsida</taxon>
        <taxon>Liliopsida</taxon>
        <taxon>Poales</taxon>
        <taxon>Poaceae</taxon>
        <taxon>BOP clade</taxon>
        <taxon>Oryzoideae</taxon>
        <taxon>Oryzeae</taxon>
        <taxon>Oryzinae</taxon>
        <taxon>Oryza</taxon>
        <taxon>Oryza sativa</taxon>
    </lineage>
</organism>